<name>A0A9X3CQR2_9VIBR</name>
<gene>
    <name evidence="2" type="ORF">MD535_16915</name>
</gene>
<evidence type="ECO:0000259" key="1">
    <source>
        <dbReference type="Pfam" id="PF13175"/>
    </source>
</evidence>
<comment type="caution">
    <text evidence="2">The sequence shown here is derived from an EMBL/GenBank/DDBJ whole genome shotgun (WGS) entry which is preliminary data.</text>
</comment>
<protein>
    <submittedName>
        <fullName evidence="2">AAA family ATPase</fullName>
    </submittedName>
</protein>
<evidence type="ECO:0000313" key="2">
    <source>
        <dbReference type="EMBL" id="MCW8347686.1"/>
    </source>
</evidence>
<dbReference type="InterPro" id="IPR051396">
    <property type="entry name" value="Bact_Antivir_Def_Nuclease"/>
</dbReference>
<dbReference type="AlphaFoldDB" id="A0A9X3CQR2"/>
<evidence type="ECO:0000313" key="3">
    <source>
        <dbReference type="Proteomes" id="UP001155587"/>
    </source>
</evidence>
<dbReference type="PANTHER" id="PTHR43581:SF4">
    <property type="entry name" value="ATP_GTP PHOSPHATASE"/>
    <property type="match status" value="1"/>
</dbReference>
<dbReference type="PANTHER" id="PTHR43581">
    <property type="entry name" value="ATP/GTP PHOSPHATASE"/>
    <property type="match status" value="1"/>
</dbReference>
<sequence>MKLTDVEINGKQYRLTNSNSKCDSNVYTLFLGENGSGKSETIRELINILLRMKVSDKHNYKHNDILDSYLENRYKATLEPQSVAVAATINYKGSSIHSSFVQTNEDRVLVNFKGEKQHLKEDAYRYEFSVRSQRNDAFLKRSINDINIVAVSESPYIKFPIIQSDEVVSYFYIGKIQEKDYKYMNSISDDYVNPKVEQLAKSILLTLEGSNKTNVSAILDYLSFGKRTSIKFRLKSDYYHRLDSTPEFADRIISSQARDRFTSLGLGDTSTNSNNRQKEKLIAAIDYVKSKITIDSNDPFDNRFNSELMEINFDITEYNSEAENIATLLYFNLINISNVFFEYDGNYIDSLHLSSGQVCILSNIFGIASRITDNTFIFIDEPEISLHPSWQAGFIRLLEETFIKYIGCHFIIATHSPHIVSNINKDNAHVVPMHVENSSHLNLTKSYQGWTVDEILQDVMGMDETRSRLYKSLIVSFNEAIERDDSYTAHLIHKELSEILHPENVLRRVLEIQMIGVGDD</sequence>
<dbReference type="EMBL" id="JAKRRY010000024">
    <property type="protein sequence ID" value="MCW8347686.1"/>
    <property type="molecule type" value="Genomic_DNA"/>
</dbReference>
<dbReference type="InterPro" id="IPR027417">
    <property type="entry name" value="P-loop_NTPase"/>
</dbReference>
<dbReference type="Pfam" id="PF13175">
    <property type="entry name" value="AAA_15"/>
    <property type="match status" value="1"/>
</dbReference>
<accession>A0A9X3CQR2</accession>
<proteinExistence type="predicted"/>
<dbReference type="SUPFAM" id="SSF52540">
    <property type="entry name" value="P-loop containing nucleoside triphosphate hydrolases"/>
    <property type="match status" value="1"/>
</dbReference>
<dbReference type="Gene3D" id="3.40.50.300">
    <property type="entry name" value="P-loop containing nucleotide triphosphate hydrolases"/>
    <property type="match status" value="1"/>
</dbReference>
<dbReference type="InterPro" id="IPR041685">
    <property type="entry name" value="AAA_GajA/Old/RecF-like"/>
</dbReference>
<keyword evidence="3" id="KW-1185">Reference proteome</keyword>
<organism evidence="2 3">
    <name type="scientific">Vibrio qingdaonensis</name>
    <dbReference type="NCBI Taxonomy" id="2829491"/>
    <lineage>
        <taxon>Bacteria</taxon>
        <taxon>Pseudomonadati</taxon>
        <taxon>Pseudomonadota</taxon>
        <taxon>Gammaproteobacteria</taxon>
        <taxon>Vibrionales</taxon>
        <taxon>Vibrionaceae</taxon>
        <taxon>Vibrio</taxon>
    </lineage>
</organism>
<dbReference type="RefSeq" id="WP_265676211.1">
    <property type="nucleotide sequence ID" value="NZ_JAKRRY010000024.1"/>
</dbReference>
<dbReference type="Proteomes" id="UP001155587">
    <property type="component" value="Unassembled WGS sequence"/>
</dbReference>
<feature type="domain" description="Endonuclease GajA/Old nuclease/RecF-like AAA" evidence="1">
    <location>
        <begin position="1"/>
        <end position="420"/>
    </location>
</feature>
<reference evidence="2" key="1">
    <citation type="submission" date="2022-02" db="EMBL/GenBank/DDBJ databases">
        <title>Vibrio sp. nov, a new bacterium isolated from seawater.</title>
        <authorList>
            <person name="Yuan Y."/>
        </authorList>
    </citation>
    <scope>NUCLEOTIDE SEQUENCE</scope>
    <source>
        <strain evidence="2">ZSDZ65</strain>
    </source>
</reference>